<dbReference type="Pfam" id="PF22752">
    <property type="entry name" value="DUF488-N3i"/>
    <property type="match status" value="1"/>
</dbReference>
<gene>
    <name evidence="1" type="ORF">ETI04_06485</name>
</gene>
<dbReference type="RefSeq" id="WP_133419682.1">
    <property type="nucleotide sequence ID" value="NZ_SDGR01000002.1"/>
</dbReference>
<sequence length="110" mass="13055">MYKLARIYDEDIPKGKRVLVDRVWPRGISKEDADLDEWLKDIAPSSDLRKWFNHDPDKFSDFKKKYKDELKDNDAVKELKDMKGTIVLLYGAKDEKHNHAVVLKEFMEDK</sequence>
<dbReference type="Proteomes" id="UP000294865">
    <property type="component" value="Unassembled WGS sequence"/>
</dbReference>
<evidence type="ECO:0000313" key="1">
    <source>
        <dbReference type="EMBL" id="TDM16843.1"/>
    </source>
</evidence>
<dbReference type="AlphaFoldDB" id="A0A4R6C4S6"/>
<name>A0A4R6C4S6_9STAP</name>
<proteinExistence type="predicted"/>
<organism evidence="1 2">
    <name type="scientific">Macrococcoides canis</name>
    <dbReference type="NCBI Taxonomy" id="1855823"/>
    <lineage>
        <taxon>Bacteria</taxon>
        <taxon>Bacillati</taxon>
        <taxon>Bacillota</taxon>
        <taxon>Bacilli</taxon>
        <taxon>Bacillales</taxon>
        <taxon>Staphylococcaceae</taxon>
        <taxon>Macrococcoides</taxon>
    </lineage>
</organism>
<dbReference type="PANTHER" id="PTHR36849">
    <property type="entry name" value="CYTOPLASMIC PROTEIN-RELATED"/>
    <property type="match status" value="1"/>
</dbReference>
<accession>A0A4R6C4S6</accession>
<reference evidence="1 2" key="1">
    <citation type="submission" date="2019-01" db="EMBL/GenBank/DDBJ databases">
        <title>Draft genome sequences of Macrococcus caseolyticus, Macrococcus canis, Macrococcus bohemicus and Macrococcus goetzii.</title>
        <authorList>
            <person name="Mazhar S."/>
            <person name="Altermann E."/>
            <person name="Hill C."/>
            <person name="Mcauliffe O."/>
        </authorList>
    </citation>
    <scope>NUCLEOTIDE SEQUENCE [LARGE SCALE GENOMIC DNA]</scope>
    <source>
        <strain evidence="1 2">DPC7162</strain>
    </source>
</reference>
<evidence type="ECO:0000313" key="2">
    <source>
        <dbReference type="Proteomes" id="UP000294865"/>
    </source>
</evidence>
<dbReference type="PANTHER" id="PTHR36849:SF1">
    <property type="entry name" value="CYTOPLASMIC PROTEIN"/>
    <property type="match status" value="1"/>
</dbReference>
<comment type="caution">
    <text evidence="1">The sequence shown here is derived from an EMBL/GenBank/DDBJ whole genome shotgun (WGS) entry which is preliminary data.</text>
</comment>
<dbReference type="EMBL" id="SDQG01000003">
    <property type="protein sequence ID" value="TDM16843.1"/>
    <property type="molecule type" value="Genomic_DNA"/>
</dbReference>
<dbReference type="InterPro" id="IPR052552">
    <property type="entry name" value="YeaO-like"/>
</dbReference>
<protein>
    <submittedName>
        <fullName evidence="1">DUF488 family protein</fullName>
    </submittedName>
</protein>